<sequence>MRVLIDGACPYCRALGRTLKALDLGERLRVEPLQEAKDLDPEALLEALHVLEGERVHRGFAALLALARGLPLLWPLYPFLLLLKPMDLGERLYRFLAQRRPRA</sequence>
<reference evidence="1 2" key="1">
    <citation type="submission" date="2024-09" db="EMBL/GenBank/DDBJ databases">
        <authorList>
            <person name="Sun Q."/>
            <person name="Mori K."/>
        </authorList>
    </citation>
    <scope>NUCLEOTIDE SEQUENCE [LARGE SCALE GENOMIC DNA]</scope>
    <source>
        <strain evidence="1 2">NCAIM B.02340</strain>
    </source>
</reference>
<keyword evidence="2" id="KW-1185">Reference proteome</keyword>
<comment type="caution">
    <text evidence="1">The sequence shown here is derived from an EMBL/GenBank/DDBJ whole genome shotgun (WGS) entry which is preliminary data.</text>
</comment>
<dbReference type="Pfam" id="PF04134">
    <property type="entry name" value="DCC1-like"/>
    <property type="match status" value="1"/>
</dbReference>
<accession>A0ABV6Q374</accession>
<gene>
    <name evidence="1" type="ORF">ACFFFP_10385</name>
</gene>
<protein>
    <submittedName>
        <fullName evidence="1">DCC1-like thiol-disulfide oxidoreductase family protein</fullName>
    </submittedName>
</protein>
<organism evidence="1 2">
    <name type="scientific">Thermus composti</name>
    <dbReference type="NCBI Taxonomy" id="532059"/>
    <lineage>
        <taxon>Bacteria</taxon>
        <taxon>Thermotogati</taxon>
        <taxon>Deinococcota</taxon>
        <taxon>Deinococci</taxon>
        <taxon>Thermales</taxon>
        <taxon>Thermaceae</taxon>
        <taxon>Thermus</taxon>
    </lineage>
</organism>
<proteinExistence type="predicted"/>
<dbReference type="EMBL" id="JBHLTW010000044">
    <property type="protein sequence ID" value="MFC0596565.1"/>
    <property type="molecule type" value="Genomic_DNA"/>
</dbReference>
<evidence type="ECO:0000313" key="2">
    <source>
        <dbReference type="Proteomes" id="UP001589830"/>
    </source>
</evidence>
<dbReference type="InterPro" id="IPR007263">
    <property type="entry name" value="DCC1-like"/>
</dbReference>
<evidence type="ECO:0000313" key="1">
    <source>
        <dbReference type="EMBL" id="MFC0596565.1"/>
    </source>
</evidence>
<dbReference type="RefSeq" id="WP_188846411.1">
    <property type="nucleotide sequence ID" value="NZ_BMPJ01000006.1"/>
</dbReference>
<dbReference type="Proteomes" id="UP001589830">
    <property type="component" value="Unassembled WGS sequence"/>
</dbReference>
<name>A0ABV6Q374_9DEIN</name>